<feature type="binding site" evidence="16">
    <location>
        <position position="185"/>
    </location>
    <ligand>
        <name>Zn(2+)</name>
        <dbReference type="ChEBI" id="CHEBI:29105"/>
    </ligand>
</feature>
<dbReference type="PIRSF" id="PIRSF009400">
    <property type="entry name" value="Peptidase_C46"/>
    <property type="match status" value="1"/>
</dbReference>
<feature type="binding site" evidence="16">
    <location>
        <position position="98"/>
    </location>
    <ligand>
        <name>Ca(2+)</name>
        <dbReference type="ChEBI" id="CHEBI:29108"/>
        <label>1</label>
    </ligand>
</feature>
<organism evidence="21">
    <name type="scientific">Nucula tumidula</name>
    <dbReference type="NCBI Taxonomy" id="437803"/>
    <lineage>
        <taxon>Eukaryota</taxon>
        <taxon>Metazoa</taxon>
        <taxon>Spiralia</taxon>
        <taxon>Lophotrochozoa</taxon>
        <taxon>Mollusca</taxon>
        <taxon>Bivalvia</taxon>
        <taxon>Protobranchia</taxon>
        <taxon>Nuculida</taxon>
        <taxon>Nuculidae</taxon>
        <taxon>Nucula</taxon>
    </lineage>
</organism>
<keyword evidence="9 17" id="KW-0068">Autocatalytic cleavage</keyword>
<dbReference type="GO" id="GO:0007224">
    <property type="term" value="P:smoothened signaling pathway"/>
    <property type="evidence" value="ECO:0007669"/>
    <property type="project" value="TreeGrafter"/>
</dbReference>
<keyword evidence="4 17" id="KW-0645">Protease</keyword>
<keyword evidence="17" id="KW-0333">Golgi apparatus</keyword>
<feature type="binding site" evidence="16">
    <location>
        <position position="129"/>
    </location>
    <ligand>
        <name>Ca(2+)</name>
        <dbReference type="ChEBI" id="CHEBI:29108"/>
        <label>2</label>
    </ligand>
</feature>
<keyword evidence="12" id="KW-0564">Palmitate</keyword>
<dbReference type="GO" id="GO:0007267">
    <property type="term" value="P:cell-cell signaling"/>
    <property type="evidence" value="ECO:0007669"/>
    <property type="project" value="InterPro"/>
</dbReference>
<evidence type="ECO:0000313" key="21">
    <source>
        <dbReference type="EMBL" id="APD15684.1"/>
    </source>
</evidence>
<keyword evidence="16" id="KW-0862">Zinc</keyword>
<keyword evidence="10 16" id="KW-0106">Calcium</keyword>
<evidence type="ECO:0000256" key="13">
    <source>
        <dbReference type="ARBA" id="ARBA00023288"/>
    </source>
</evidence>
<dbReference type="EMBL" id="KX365121">
    <property type="protein sequence ID" value="APD15684.1"/>
    <property type="molecule type" value="mRNA"/>
</dbReference>
<feature type="chain" id="PRO_5012746246" description="Hedgehog protein" evidence="18">
    <location>
        <begin position="27"/>
        <end position="424"/>
    </location>
</feature>
<feature type="binding site" evidence="16">
    <location>
        <position position="143"/>
    </location>
    <ligand>
        <name>Zn(2+)</name>
        <dbReference type="ChEBI" id="CHEBI:29105"/>
    </ligand>
</feature>
<dbReference type="Gene3D" id="2.170.16.10">
    <property type="entry name" value="Hedgehog/Intein (Hint) domain"/>
    <property type="match status" value="1"/>
</dbReference>
<dbReference type="FunFam" id="3.30.1380.10:FF:000001">
    <property type="entry name" value="Indian hedgehog"/>
    <property type="match status" value="1"/>
</dbReference>
<gene>
    <name evidence="21" type="primary">Hh</name>
</gene>
<dbReference type="GO" id="GO:0005886">
    <property type="term" value="C:plasma membrane"/>
    <property type="evidence" value="ECO:0007669"/>
    <property type="project" value="UniProtKB-SubCell"/>
</dbReference>
<evidence type="ECO:0000256" key="16">
    <source>
        <dbReference type="PIRSR" id="PIRSR009400-2"/>
    </source>
</evidence>
<evidence type="ECO:0000256" key="14">
    <source>
        <dbReference type="ARBA" id="ARBA00048589"/>
    </source>
</evidence>
<protein>
    <recommendedName>
        <fullName evidence="17">Hedgehog protein</fullName>
    </recommendedName>
</protein>
<feature type="binding site" evidence="16">
    <location>
        <position position="93"/>
    </location>
    <ligand>
        <name>Ca(2+)</name>
        <dbReference type="ChEBI" id="CHEBI:29108"/>
        <label>1</label>
    </ligand>
</feature>
<dbReference type="PROSITE" id="PS50817">
    <property type="entry name" value="INTEIN_N_TER"/>
    <property type="match status" value="1"/>
</dbReference>
<proteinExistence type="evidence at transcript level"/>
<feature type="signal peptide" evidence="18">
    <location>
        <begin position="1"/>
        <end position="26"/>
    </location>
</feature>
<feature type="site" description="Involved in cholesterol transfer" evidence="15">
    <location>
        <position position="246"/>
    </location>
</feature>
<dbReference type="SUPFAM" id="SSF55166">
    <property type="entry name" value="Hedgehog/DD-peptidase"/>
    <property type="match status" value="1"/>
</dbReference>
<evidence type="ECO:0000256" key="15">
    <source>
        <dbReference type="PIRSR" id="PIRSR009400-1"/>
    </source>
</evidence>
<dbReference type="InterPro" id="IPR001657">
    <property type="entry name" value="Hedgehog"/>
</dbReference>
<dbReference type="InterPro" id="IPR001767">
    <property type="entry name" value="Hedgehog_Hint"/>
</dbReference>
<feature type="domain" description="Hint" evidence="19">
    <location>
        <begin position="311"/>
        <end position="355"/>
    </location>
</feature>
<dbReference type="SMART" id="SM00306">
    <property type="entry name" value="HintN"/>
    <property type="match status" value="1"/>
</dbReference>
<dbReference type="CDD" id="cd00081">
    <property type="entry name" value="Hint"/>
    <property type="match status" value="1"/>
</dbReference>
<comment type="function">
    <molecule>Protein hedgehog</molecule>
    <text evidence="17">The C-terminal part of the hedgehog protein precursor displays an autoproteolysis activity that results in the cleavage of the full-length protein into two parts (N-product and C-product). In addition, the C-terminal part displays a cholesterol transferase activity that results by the covalent attachment of a cholesterol moiety to the C-terminal of the newly generated N-product.</text>
</comment>
<evidence type="ECO:0000256" key="2">
    <source>
        <dbReference type="ARBA" id="ARBA00022473"/>
    </source>
</evidence>
<keyword evidence="17" id="KW-0256">Endoplasmic reticulum</keyword>
<keyword evidence="7 17" id="KW-0732">Signal</keyword>
<evidence type="ECO:0000259" key="19">
    <source>
        <dbReference type="SMART" id="SM00305"/>
    </source>
</evidence>
<dbReference type="InterPro" id="IPR003586">
    <property type="entry name" value="Hint_dom_C"/>
</dbReference>
<dbReference type="GO" id="GO:0048731">
    <property type="term" value="P:system development"/>
    <property type="evidence" value="ECO:0007669"/>
    <property type="project" value="UniProtKB-ARBA"/>
</dbReference>
<feature type="site" description="Involved in auto-cleavage" evidence="15">
    <location>
        <position position="269"/>
    </location>
</feature>
<dbReference type="GO" id="GO:0016740">
    <property type="term" value="F:transferase activity"/>
    <property type="evidence" value="ECO:0007669"/>
    <property type="project" value="UniProtKB-KW"/>
</dbReference>
<dbReference type="GO" id="GO:0005789">
    <property type="term" value="C:endoplasmic reticulum membrane"/>
    <property type="evidence" value="ECO:0007669"/>
    <property type="project" value="UniProtKB-SubCell"/>
</dbReference>
<feature type="site" description="Cleavage; by autolysis" evidence="15">
    <location>
        <begin position="200"/>
        <end position="201"/>
    </location>
</feature>
<comment type="similarity">
    <text evidence="1 17">Belongs to the hedgehog family.</text>
</comment>
<feature type="binding site" evidence="16">
    <location>
        <position position="129"/>
    </location>
    <ligand>
        <name>Ca(2+)</name>
        <dbReference type="ChEBI" id="CHEBI:29108"/>
        <label>1</label>
    </ligand>
</feature>
<dbReference type="InterPro" id="IPR036844">
    <property type="entry name" value="Hint_dom_sf"/>
</dbReference>
<feature type="binding site" evidence="16">
    <location>
        <position position="150"/>
    </location>
    <ligand>
        <name>Zn(2+)</name>
        <dbReference type="ChEBI" id="CHEBI:29105"/>
    </ligand>
</feature>
<evidence type="ECO:0000256" key="5">
    <source>
        <dbReference type="ARBA" id="ARBA00022679"/>
    </source>
</evidence>
<feature type="binding site" evidence="16">
    <location>
        <position position="132"/>
    </location>
    <ligand>
        <name>Ca(2+)</name>
        <dbReference type="ChEBI" id="CHEBI:29108"/>
        <label>2</label>
    </ligand>
</feature>
<keyword evidence="11 17" id="KW-0472">Membrane</keyword>
<dbReference type="GO" id="GO:0010468">
    <property type="term" value="P:regulation of gene expression"/>
    <property type="evidence" value="ECO:0007669"/>
    <property type="project" value="TreeGrafter"/>
</dbReference>
<comment type="function">
    <molecule>Protein hedgehog N-product</molecule>
    <text evidence="17">The dually lipidated hedgehog protein N-product is a morphogen which is essential for a variety of patterning events during development.</text>
</comment>
<comment type="subcellular location">
    <molecule>Sonic hedgehog protein</molecule>
    <subcellularLocation>
        <location evidence="17">Endoplasmic reticulum membrane</location>
    </subcellularLocation>
    <subcellularLocation>
        <location evidence="17">Golgi apparatus membrane</location>
    </subcellularLocation>
</comment>
<evidence type="ECO:0000256" key="9">
    <source>
        <dbReference type="ARBA" id="ARBA00022813"/>
    </source>
</evidence>
<evidence type="ECO:0000256" key="4">
    <source>
        <dbReference type="ARBA" id="ARBA00022670"/>
    </source>
</evidence>
<comment type="catalytic activity">
    <reaction evidence="14">
        <text>glycyl-L-cysteinyl-[protein] + cholesterol + H(+) = [protein]-C-terminal glycyl cholesterol ester + N-terminal L-cysteinyl-[protein]</text>
        <dbReference type="Rhea" id="RHEA:59504"/>
        <dbReference type="Rhea" id="RHEA-COMP:12707"/>
        <dbReference type="Rhea" id="RHEA-COMP:15369"/>
        <dbReference type="Rhea" id="RHEA-COMP:15374"/>
        <dbReference type="ChEBI" id="CHEBI:15378"/>
        <dbReference type="ChEBI" id="CHEBI:16113"/>
        <dbReference type="ChEBI" id="CHEBI:65250"/>
        <dbReference type="ChEBI" id="CHEBI:143135"/>
        <dbReference type="ChEBI" id="CHEBI:143140"/>
    </reaction>
    <physiologicalReaction direction="left-to-right" evidence="14">
        <dbReference type="Rhea" id="RHEA:59505"/>
    </physiologicalReaction>
</comment>
<dbReference type="InterPro" id="IPR050387">
    <property type="entry name" value="Hedgehog_Signaling"/>
</dbReference>
<dbReference type="Gene3D" id="3.30.1380.10">
    <property type="match status" value="1"/>
</dbReference>
<comment type="subcellular location">
    <molecule>Protein hedgehog N-product</molecule>
    <subcellularLocation>
        <location evidence="17">Cell membrane</location>
        <topology evidence="17">Lipid-anchor</topology>
    </subcellularLocation>
</comment>
<dbReference type="GO" id="GO:0005113">
    <property type="term" value="F:patched binding"/>
    <property type="evidence" value="ECO:0007669"/>
    <property type="project" value="TreeGrafter"/>
</dbReference>
<keyword evidence="6 16" id="KW-0479">Metal-binding</keyword>
<dbReference type="PANTHER" id="PTHR11889:SF31">
    <property type="entry name" value="PROTEIN HEDGEHOG"/>
    <property type="match status" value="1"/>
</dbReference>
<dbReference type="SMART" id="SM00305">
    <property type="entry name" value="HintC"/>
    <property type="match status" value="1"/>
</dbReference>
<dbReference type="GO" id="GO:0008233">
    <property type="term" value="F:peptidase activity"/>
    <property type="evidence" value="ECO:0007669"/>
    <property type="project" value="UniProtKB-UniRule"/>
</dbReference>
<feature type="binding site" evidence="16">
    <location>
        <position position="93"/>
    </location>
    <ligand>
        <name>Ca(2+)</name>
        <dbReference type="ChEBI" id="CHEBI:29108"/>
        <label>2</label>
    </ligand>
</feature>
<accession>A0A1J0M5N3</accession>
<sequence length="424" mass="47475">MFSSATSRRLFSALFVFLVLTGPSLECGPGRGPGRRRRPAKTTPLVYKQHVPNMSENTIGASGMSDGPITVTDQRYKDLETNNNPYIMFKDEEGDGSDRRMSQRCKDKLNRLAISVVNQWPGVKLRVTEAWDDSPHHKKESLHYEGRAVDITTSDRDRSKYGMLARLAVEAGFDWVYYESRGHIHCSVKSDSDAAIKMGGCFSGSATVFSKDNGQKALRDVQLGELVLSMSDKGVLEYSPLISFLDRDDNDRGLFYKLTTQDGFEVKLTAKHLIYISDSNETIETMSDTYEAVYADTVRVGQFVLLAGDEGSLPRFSQVARISVTREMGVYAPLTLHGTIVIDSVVTSCYAFINNVNVAHLAFAPMRAMYQLSRYSSFLSWTSGSWFDDLARSHQQNVTGIHWYAQLLYNVGTLFIDKSTLYVP</sequence>
<dbReference type="GO" id="GO:0005509">
    <property type="term" value="F:calcium ion binding"/>
    <property type="evidence" value="ECO:0007669"/>
    <property type="project" value="TreeGrafter"/>
</dbReference>
<evidence type="ECO:0000256" key="3">
    <source>
        <dbReference type="ARBA" id="ARBA00022475"/>
    </source>
</evidence>
<dbReference type="FunFam" id="2.170.16.10:FF:000001">
    <property type="entry name" value="Indian hedgehog"/>
    <property type="match status" value="1"/>
</dbReference>
<dbReference type="SUPFAM" id="SSF51294">
    <property type="entry name" value="Hedgehog/intein (Hint) domain"/>
    <property type="match status" value="1"/>
</dbReference>
<dbReference type="GO" id="GO:0016540">
    <property type="term" value="P:protein autoprocessing"/>
    <property type="evidence" value="ECO:0007669"/>
    <property type="project" value="InterPro"/>
</dbReference>
<keyword evidence="13" id="KW-0449">Lipoprotein</keyword>
<feature type="binding site" evidence="16">
    <location>
        <position position="128"/>
    </location>
    <ligand>
        <name>Ca(2+)</name>
        <dbReference type="ChEBI" id="CHEBI:29108"/>
        <label>1</label>
    </ligand>
</feature>
<evidence type="ECO:0000256" key="12">
    <source>
        <dbReference type="ARBA" id="ARBA00023139"/>
    </source>
</evidence>
<keyword evidence="3 17" id="KW-1003">Cell membrane</keyword>
<reference evidence="21" key="2">
    <citation type="submission" date="2016-06" db="EMBL/GenBank/DDBJ databases">
        <authorList>
            <person name="Kjaerup R.B."/>
            <person name="Dalgaard T.S."/>
            <person name="Juul-Madsen H.R."/>
        </authorList>
    </citation>
    <scope>NUCLEOTIDE SEQUENCE</scope>
</reference>
<keyword evidence="8 17" id="KW-0378">Hydrolase</keyword>
<dbReference type="InterPro" id="IPR006141">
    <property type="entry name" value="Intein_N"/>
</dbReference>
<dbReference type="PANTHER" id="PTHR11889">
    <property type="entry name" value="HEDGEHOG"/>
    <property type="match status" value="1"/>
</dbReference>
<evidence type="ECO:0000259" key="20">
    <source>
        <dbReference type="SMART" id="SM00306"/>
    </source>
</evidence>
<feature type="site" description="Essential for auto-cleavage" evidence="15">
    <location>
        <position position="272"/>
    </location>
</feature>
<feature type="domain" description="Hint" evidence="20">
    <location>
        <begin position="199"/>
        <end position="308"/>
    </location>
</feature>
<keyword evidence="5" id="KW-0808">Transferase</keyword>
<dbReference type="GO" id="GO:0000139">
    <property type="term" value="C:Golgi membrane"/>
    <property type="evidence" value="ECO:0007669"/>
    <property type="project" value="UniProtKB-SubCell"/>
</dbReference>
<name>A0A1J0M5N3_9BIVA</name>
<reference evidence="21" key="1">
    <citation type="journal article" date="2016" name="BMC Genomics">
        <title>Comparative transcriptomics enlarges the toolkit of known developmental genes in mollusks.</title>
        <authorList>
            <person name="De Oliveira A.L."/>
            <person name="Wollesen T."/>
            <person name="Kristof A."/>
            <person name="Scherholz M."/>
            <person name="Redl E."/>
            <person name="Todt C."/>
            <person name="Bleidorn C."/>
            <person name="Wanninger A."/>
        </authorList>
    </citation>
    <scope>NUCLEOTIDE SEQUENCE</scope>
</reference>
<evidence type="ECO:0000256" key="17">
    <source>
        <dbReference type="RuleBase" id="RU280812"/>
    </source>
</evidence>
<dbReference type="AlphaFoldDB" id="A0A1J0M5N3"/>
<evidence type="ECO:0000256" key="1">
    <source>
        <dbReference type="ARBA" id="ARBA00010649"/>
    </source>
</evidence>
<evidence type="ECO:0000256" key="10">
    <source>
        <dbReference type="ARBA" id="ARBA00022837"/>
    </source>
</evidence>
<evidence type="ECO:0000256" key="7">
    <source>
        <dbReference type="ARBA" id="ARBA00022729"/>
    </source>
</evidence>
<evidence type="ECO:0000256" key="8">
    <source>
        <dbReference type="ARBA" id="ARBA00022801"/>
    </source>
</evidence>
<dbReference type="GO" id="GO:0016539">
    <property type="term" value="P:intein-mediated protein splicing"/>
    <property type="evidence" value="ECO:0007669"/>
    <property type="project" value="InterPro"/>
</dbReference>
<feature type="binding site" evidence="16">
    <location>
        <position position="92"/>
    </location>
    <ligand>
        <name>Ca(2+)</name>
        <dbReference type="ChEBI" id="CHEBI:29108"/>
        <label>1</label>
    </ligand>
</feature>
<dbReference type="InterPro" id="IPR000320">
    <property type="entry name" value="Hedgehog_signalling_dom"/>
</dbReference>
<evidence type="ECO:0000256" key="18">
    <source>
        <dbReference type="SAM" id="SignalP"/>
    </source>
</evidence>
<evidence type="ECO:0000256" key="6">
    <source>
        <dbReference type="ARBA" id="ARBA00022723"/>
    </source>
</evidence>
<dbReference type="Pfam" id="PF01079">
    <property type="entry name" value="Hint"/>
    <property type="match status" value="1"/>
</dbReference>
<dbReference type="Pfam" id="PF01085">
    <property type="entry name" value="HH_signal"/>
    <property type="match status" value="1"/>
</dbReference>
<dbReference type="GO" id="GO:0005615">
    <property type="term" value="C:extracellular space"/>
    <property type="evidence" value="ECO:0007669"/>
    <property type="project" value="TreeGrafter"/>
</dbReference>
<dbReference type="PRINTS" id="PR00632">
    <property type="entry name" value="SONICHHOG"/>
</dbReference>
<keyword evidence="2 17" id="KW-0217">Developmental protein</keyword>
<dbReference type="InterPro" id="IPR009045">
    <property type="entry name" value="Zn_M74/Hedgehog-like"/>
</dbReference>
<evidence type="ECO:0000256" key="11">
    <source>
        <dbReference type="ARBA" id="ARBA00023136"/>
    </source>
</evidence>
<dbReference type="GO" id="GO:0001708">
    <property type="term" value="P:cell fate specification"/>
    <property type="evidence" value="ECO:0007669"/>
    <property type="project" value="TreeGrafter"/>
</dbReference>
<dbReference type="InterPro" id="IPR003587">
    <property type="entry name" value="Hint_dom_N"/>
</dbReference>